<dbReference type="AlphaFoldDB" id="A0A089M1T7"/>
<dbReference type="OrthoDB" id="7063902at2"/>
<accession>A0A089M1T7</accession>
<keyword evidence="2" id="KW-1185">Reference proteome</keyword>
<organism evidence="1 2">
    <name type="scientific">Paenibacillus stellifer</name>
    <dbReference type="NCBI Taxonomy" id="169760"/>
    <lineage>
        <taxon>Bacteria</taxon>
        <taxon>Bacillati</taxon>
        <taxon>Bacillota</taxon>
        <taxon>Bacilli</taxon>
        <taxon>Bacillales</taxon>
        <taxon>Paenibacillaceae</taxon>
        <taxon>Paenibacillus</taxon>
    </lineage>
</organism>
<protein>
    <submittedName>
        <fullName evidence="1">Uncharacterized protein</fullName>
    </submittedName>
</protein>
<sequence length="122" mass="13928">MDTNSEWPNDESERWIKLGHLFGKTVFDQIKQYASDRIDANASNESKEAAEKAILDTIYGFMMLFDGVMETAELDHDHSVEFALMGRVYNIQTGQRLEEIELAPEGDGLCMGFHMWADGEFE</sequence>
<dbReference type="RefSeq" id="WP_038698445.1">
    <property type="nucleotide sequence ID" value="NZ_CP009286.1"/>
</dbReference>
<proteinExistence type="predicted"/>
<gene>
    <name evidence="1" type="ORF">PSTEL_22155</name>
</gene>
<dbReference type="HOGENOM" id="CLU_2046374_0_0_9"/>
<dbReference type="Proteomes" id="UP000029507">
    <property type="component" value="Chromosome"/>
</dbReference>
<evidence type="ECO:0000313" key="1">
    <source>
        <dbReference type="EMBL" id="AIQ65413.1"/>
    </source>
</evidence>
<dbReference type="EMBL" id="CP009286">
    <property type="protein sequence ID" value="AIQ65413.1"/>
    <property type="molecule type" value="Genomic_DNA"/>
</dbReference>
<reference evidence="1 2" key="1">
    <citation type="submission" date="2014-08" db="EMBL/GenBank/DDBJ databases">
        <title>Comparative genomics of the Paenibacillus odorifer group.</title>
        <authorList>
            <person name="den Bakker H.C."/>
            <person name="Tsai Y.-C."/>
            <person name="Martin N."/>
            <person name="Korlach J."/>
            <person name="Wiedmann M."/>
        </authorList>
    </citation>
    <scope>NUCLEOTIDE SEQUENCE [LARGE SCALE GENOMIC DNA]</scope>
    <source>
        <strain evidence="1 2">DSM 14472</strain>
    </source>
</reference>
<dbReference type="KEGG" id="pste:PSTEL_22155"/>
<name>A0A089M1T7_9BACL</name>
<evidence type="ECO:0000313" key="2">
    <source>
        <dbReference type="Proteomes" id="UP000029507"/>
    </source>
</evidence>